<feature type="chain" id="PRO_5037349760" description="Lipoprotein" evidence="1">
    <location>
        <begin position="23"/>
        <end position="146"/>
    </location>
</feature>
<dbReference type="PROSITE" id="PS51257">
    <property type="entry name" value="PROKAR_LIPOPROTEIN"/>
    <property type="match status" value="1"/>
</dbReference>
<keyword evidence="3" id="KW-1185">Reference proteome</keyword>
<dbReference type="EMBL" id="JAENII010000009">
    <property type="protein sequence ID" value="MBK1827848.1"/>
    <property type="molecule type" value="Genomic_DNA"/>
</dbReference>
<dbReference type="Proteomes" id="UP000658278">
    <property type="component" value="Unassembled WGS sequence"/>
</dbReference>
<dbReference type="RefSeq" id="WP_200280048.1">
    <property type="nucleotide sequence ID" value="NZ_JAENII010000009.1"/>
</dbReference>
<feature type="signal peptide" evidence="1">
    <location>
        <begin position="1"/>
        <end position="22"/>
    </location>
</feature>
<reference evidence="2" key="1">
    <citation type="submission" date="2021-01" db="EMBL/GenBank/DDBJ databases">
        <title>Modified the classification status of verrucomicrobia.</title>
        <authorList>
            <person name="Feng X."/>
        </authorList>
    </citation>
    <scope>NUCLEOTIDE SEQUENCE</scope>
    <source>
        <strain evidence="2">KCTC 22201</strain>
    </source>
</reference>
<name>A0A934RDU2_9BACT</name>
<comment type="caution">
    <text evidence="2">The sequence shown here is derived from an EMBL/GenBank/DDBJ whole genome shotgun (WGS) entry which is preliminary data.</text>
</comment>
<proteinExistence type="predicted"/>
<sequence length="146" mass="16340">MRLIAAALALLLVACAPSTPQSRIEANPAAFAGLTERQKGMVQQGQIEEGMSPQAVFIAWGKPSRDYMGSDGKTPTRVWDYAGSQPVYSTRYYGGIGYGGYRGYRGYRGRGYNYGYGVSPQVTYVPYRKATVWFRNDRVTKWERVQ</sequence>
<protein>
    <recommendedName>
        <fullName evidence="4">Lipoprotein</fullName>
    </recommendedName>
</protein>
<gene>
    <name evidence="2" type="ORF">JIN81_12525</name>
</gene>
<evidence type="ECO:0008006" key="4">
    <source>
        <dbReference type="Google" id="ProtNLM"/>
    </source>
</evidence>
<dbReference type="AlphaFoldDB" id="A0A934RDU2"/>
<evidence type="ECO:0000313" key="2">
    <source>
        <dbReference type="EMBL" id="MBK1827848.1"/>
    </source>
</evidence>
<keyword evidence="1" id="KW-0732">Signal</keyword>
<evidence type="ECO:0000313" key="3">
    <source>
        <dbReference type="Proteomes" id="UP000658278"/>
    </source>
</evidence>
<evidence type="ECO:0000256" key="1">
    <source>
        <dbReference type="SAM" id="SignalP"/>
    </source>
</evidence>
<organism evidence="2 3">
    <name type="scientific">Haloferula rosea</name>
    <dbReference type="NCBI Taxonomy" id="490093"/>
    <lineage>
        <taxon>Bacteria</taxon>
        <taxon>Pseudomonadati</taxon>
        <taxon>Verrucomicrobiota</taxon>
        <taxon>Verrucomicrobiia</taxon>
        <taxon>Verrucomicrobiales</taxon>
        <taxon>Verrucomicrobiaceae</taxon>
        <taxon>Haloferula</taxon>
    </lineage>
</organism>
<accession>A0A934RDU2</accession>